<feature type="chain" id="PRO_5045994148" evidence="1">
    <location>
        <begin position="19"/>
        <end position="87"/>
    </location>
</feature>
<dbReference type="RefSeq" id="WP_225685460.1">
    <property type="nucleotide sequence ID" value="NZ_JAERSE020000001.1"/>
</dbReference>
<proteinExistence type="predicted"/>
<gene>
    <name evidence="2" type="ORF">JI747_000295</name>
</gene>
<dbReference type="EMBL" id="JAERSE020000001">
    <property type="protein sequence ID" value="MCA6065592.1"/>
    <property type="molecule type" value="Genomic_DNA"/>
</dbReference>
<organism evidence="2 3">
    <name type="scientific">Chryseobacterium tagetis</name>
    <dbReference type="NCBI Taxonomy" id="2801334"/>
    <lineage>
        <taxon>Bacteria</taxon>
        <taxon>Pseudomonadati</taxon>
        <taxon>Bacteroidota</taxon>
        <taxon>Flavobacteriia</taxon>
        <taxon>Flavobacteriales</taxon>
        <taxon>Weeksellaceae</taxon>
        <taxon>Chryseobacterium group</taxon>
        <taxon>Chryseobacterium</taxon>
    </lineage>
</organism>
<evidence type="ECO:0000256" key="1">
    <source>
        <dbReference type="SAM" id="SignalP"/>
    </source>
</evidence>
<feature type="signal peptide" evidence="1">
    <location>
        <begin position="1"/>
        <end position="18"/>
    </location>
</feature>
<protein>
    <submittedName>
        <fullName evidence="2">Uncharacterized protein</fullName>
    </submittedName>
</protein>
<evidence type="ECO:0000313" key="2">
    <source>
        <dbReference type="EMBL" id="MCA6065592.1"/>
    </source>
</evidence>
<evidence type="ECO:0000313" key="3">
    <source>
        <dbReference type="Proteomes" id="UP000618240"/>
    </source>
</evidence>
<dbReference type="Proteomes" id="UP000618240">
    <property type="component" value="Unassembled WGS sequence"/>
</dbReference>
<name>A0ABS7ZVH7_9FLAO</name>
<comment type="caution">
    <text evidence="2">The sequence shown here is derived from an EMBL/GenBank/DDBJ whole genome shotgun (WGS) entry which is preliminary data.</text>
</comment>
<keyword evidence="3" id="KW-1185">Reference proteome</keyword>
<reference evidence="2 3" key="1">
    <citation type="submission" date="2021-09" db="EMBL/GenBank/DDBJ databases">
        <title>Genome sequencing and assembly of Chryseobacterium sp. RG1.</title>
        <authorList>
            <person name="Chhetri G."/>
        </authorList>
    </citation>
    <scope>NUCLEOTIDE SEQUENCE [LARGE SCALE GENOMIC DNA]</scope>
    <source>
        <strain evidence="2 3">RG1</strain>
    </source>
</reference>
<sequence>MKKIILLAAFGVAGLVSAKDIDFKIGKEKAEAIAASNVVNENKAEDRETEDLEGTCTRCVRQIETSMDPSTGETSSTTIQYCYDVPC</sequence>
<keyword evidence="1" id="KW-0732">Signal</keyword>
<accession>A0ABS7ZVH7</accession>